<accession>A0A0R1RKX0</accession>
<evidence type="ECO:0000313" key="2">
    <source>
        <dbReference type="EMBL" id="KRL54104.1"/>
    </source>
</evidence>
<dbReference type="PATRIC" id="fig|1423769.4.peg.3187"/>
<dbReference type="Pfam" id="PF01872">
    <property type="entry name" value="RibD_C"/>
    <property type="match status" value="1"/>
</dbReference>
<dbReference type="PANTHER" id="PTHR38011:SF11">
    <property type="entry name" value="2,5-DIAMINO-6-RIBOSYLAMINO-4(3H)-PYRIMIDINONE 5'-PHOSPHATE REDUCTASE"/>
    <property type="match status" value="1"/>
</dbReference>
<feature type="domain" description="Bacterial bifunctional deaminase-reductase C-terminal" evidence="1">
    <location>
        <begin position="6"/>
        <end position="168"/>
    </location>
</feature>
<dbReference type="Proteomes" id="UP000051790">
    <property type="component" value="Unassembled WGS sequence"/>
</dbReference>
<dbReference type="GO" id="GO:0008703">
    <property type="term" value="F:5-amino-6-(5-phosphoribosylamino)uracil reductase activity"/>
    <property type="evidence" value="ECO:0007669"/>
    <property type="project" value="InterPro"/>
</dbReference>
<dbReference type="EMBL" id="AZEU01000004">
    <property type="protein sequence ID" value="KRL54104.1"/>
    <property type="molecule type" value="Genomic_DNA"/>
</dbReference>
<keyword evidence="3" id="KW-1185">Reference proteome</keyword>
<comment type="caution">
    <text evidence="2">The sequence shown here is derived from an EMBL/GenBank/DDBJ whole genome shotgun (WGS) entry which is preliminary data.</text>
</comment>
<evidence type="ECO:0000259" key="1">
    <source>
        <dbReference type="Pfam" id="PF01872"/>
    </source>
</evidence>
<dbReference type="InterPro" id="IPR050765">
    <property type="entry name" value="Riboflavin_Biosynth_HTPR"/>
</dbReference>
<protein>
    <recommendedName>
        <fullName evidence="1">Bacterial bifunctional deaminase-reductase C-terminal domain-containing protein</fullName>
    </recommendedName>
</protein>
<sequence>MGIMARKVILYLAQSLDGFIAEPDGSTAWLGALGSSAADDAYQRFYAGIDCVLMGRKTYQRALRLAGSYPYSDKESYVFSTNLHDTDDPTTVVAGNVPAFVRKLKEHKGKDIWLVGGADIFTELLEANLVDELIITVAPVLLGDGISLVASGIQNVNLHLSKVEKLDQLTALHYDVCGSNK</sequence>
<name>A0A0R1RKX0_9LACO</name>
<dbReference type="GO" id="GO:0009231">
    <property type="term" value="P:riboflavin biosynthetic process"/>
    <property type="evidence" value="ECO:0007669"/>
    <property type="project" value="InterPro"/>
</dbReference>
<proteinExistence type="predicted"/>
<dbReference type="PANTHER" id="PTHR38011">
    <property type="entry name" value="DIHYDROFOLATE REDUCTASE FAMILY PROTEIN (AFU_ORTHOLOGUE AFUA_8G06820)"/>
    <property type="match status" value="1"/>
</dbReference>
<dbReference type="AlphaFoldDB" id="A0A0R1RKX0"/>
<dbReference type="InterPro" id="IPR002734">
    <property type="entry name" value="RibDG_C"/>
</dbReference>
<reference evidence="2 3" key="1">
    <citation type="journal article" date="2015" name="Genome Announc.">
        <title>Expanding the biotechnology potential of lactobacilli through comparative genomics of 213 strains and associated genera.</title>
        <authorList>
            <person name="Sun Z."/>
            <person name="Harris H.M."/>
            <person name="McCann A."/>
            <person name="Guo C."/>
            <person name="Argimon S."/>
            <person name="Zhang W."/>
            <person name="Yang X."/>
            <person name="Jeffery I.B."/>
            <person name="Cooney J.C."/>
            <person name="Kagawa T.F."/>
            <person name="Liu W."/>
            <person name="Song Y."/>
            <person name="Salvetti E."/>
            <person name="Wrobel A."/>
            <person name="Rasinkangas P."/>
            <person name="Parkhill J."/>
            <person name="Rea M.C."/>
            <person name="O'Sullivan O."/>
            <person name="Ritari J."/>
            <person name="Douillard F.P."/>
            <person name="Paul Ross R."/>
            <person name="Yang R."/>
            <person name="Briner A.E."/>
            <person name="Felis G.E."/>
            <person name="de Vos W.M."/>
            <person name="Barrangou R."/>
            <person name="Klaenhammer T.R."/>
            <person name="Caufield P.W."/>
            <person name="Cui Y."/>
            <person name="Zhang H."/>
            <person name="O'Toole P.W."/>
        </authorList>
    </citation>
    <scope>NUCLEOTIDE SEQUENCE [LARGE SCALE GENOMIC DNA]</scope>
    <source>
        <strain evidence="2 3">DSM 13343</strain>
    </source>
</reference>
<gene>
    <name evidence="2" type="ORF">FD01_GL002956</name>
</gene>
<dbReference type="InterPro" id="IPR024072">
    <property type="entry name" value="DHFR-like_dom_sf"/>
</dbReference>
<evidence type="ECO:0000313" key="3">
    <source>
        <dbReference type="Proteomes" id="UP000051790"/>
    </source>
</evidence>
<organism evidence="2 3">
    <name type="scientific">Lacticaseibacillus manihotivorans DSM 13343 = JCM 12514</name>
    <dbReference type="NCBI Taxonomy" id="1423769"/>
    <lineage>
        <taxon>Bacteria</taxon>
        <taxon>Bacillati</taxon>
        <taxon>Bacillota</taxon>
        <taxon>Bacilli</taxon>
        <taxon>Lactobacillales</taxon>
        <taxon>Lactobacillaceae</taxon>
        <taxon>Lacticaseibacillus</taxon>
    </lineage>
</organism>
<dbReference type="Gene3D" id="3.40.430.10">
    <property type="entry name" value="Dihydrofolate Reductase, subunit A"/>
    <property type="match status" value="1"/>
</dbReference>
<dbReference type="SUPFAM" id="SSF53597">
    <property type="entry name" value="Dihydrofolate reductase-like"/>
    <property type="match status" value="1"/>
</dbReference>